<dbReference type="Proteomes" id="UP001596266">
    <property type="component" value="Unassembled WGS sequence"/>
</dbReference>
<keyword evidence="1" id="KW-0472">Membrane</keyword>
<organism evidence="2 3">
    <name type="scientific">Luteococcus sanguinis</name>
    <dbReference type="NCBI Taxonomy" id="174038"/>
    <lineage>
        <taxon>Bacteria</taxon>
        <taxon>Bacillati</taxon>
        <taxon>Actinomycetota</taxon>
        <taxon>Actinomycetes</taxon>
        <taxon>Propionibacteriales</taxon>
        <taxon>Propionibacteriaceae</taxon>
        <taxon>Luteococcus</taxon>
    </lineage>
</organism>
<sequence length="204" mass="21648">MTGATGASWGQGAERMRTRVPRAPEPAAVTVHVPDVAETLMTVGLGLLLALLALIMWVMLRFRSLFPTPISIGTSVLAMFVVLMVCGVVAHEALVALVMRAAGGRPRTRFGHVYGIPLPYTTSPGHLFSRSQYIAITLVPNLVIVPFVLAMATWGPGGGNWILPGLVMLGASVADLWMLGHAAAAPGQVQVEVLRDGIALHHQF</sequence>
<feature type="transmembrane region" description="Helical" evidence="1">
    <location>
        <begin position="72"/>
        <end position="99"/>
    </location>
</feature>
<comment type="caution">
    <text evidence="2">The sequence shown here is derived from an EMBL/GenBank/DDBJ whole genome shotgun (WGS) entry which is preliminary data.</text>
</comment>
<dbReference type="InterPro" id="IPR021683">
    <property type="entry name" value="DUF3267"/>
</dbReference>
<keyword evidence="1" id="KW-1133">Transmembrane helix</keyword>
<accession>A0ABW1WZ67</accession>
<feature type="transmembrane region" description="Helical" evidence="1">
    <location>
        <begin position="40"/>
        <end position="60"/>
    </location>
</feature>
<dbReference type="EMBL" id="JBHSUA010000009">
    <property type="protein sequence ID" value="MFC6396186.1"/>
    <property type="molecule type" value="Genomic_DNA"/>
</dbReference>
<proteinExistence type="predicted"/>
<evidence type="ECO:0000256" key="1">
    <source>
        <dbReference type="SAM" id="Phobius"/>
    </source>
</evidence>
<evidence type="ECO:0000313" key="2">
    <source>
        <dbReference type="EMBL" id="MFC6396186.1"/>
    </source>
</evidence>
<protein>
    <submittedName>
        <fullName evidence="2">DUF3267 domain-containing protein</fullName>
    </submittedName>
</protein>
<keyword evidence="3" id="KW-1185">Reference proteome</keyword>
<reference evidence="3" key="1">
    <citation type="journal article" date="2019" name="Int. J. Syst. Evol. Microbiol.">
        <title>The Global Catalogue of Microorganisms (GCM) 10K type strain sequencing project: providing services to taxonomists for standard genome sequencing and annotation.</title>
        <authorList>
            <consortium name="The Broad Institute Genomics Platform"/>
            <consortium name="The Broad Institute Genome Sequencing Center for Infectious Disease"/>
            <person name="Wu L."/>
            <person name="Ma J."/>
        </authorList>
    </citation>
    <scope>NUCLEOTIDE SEQUENCE [LARGE SCALE GENOMIC DNA]</scope>
    <source>
        <strain evidence="3">CGMCC 1.15277</strain>
    </source>
</reference>
<keyword evidence="1" id="KW-0812">Transmembrane</keyword>
<feature type="transmembrane region" description="Helical" evidence="1">
    <location>
        <begin position="133"/>
        <end position="155"/>
    </location>
</feature>
<evidence type="ECO:0000313" key="3">
    <source>
        <dbReference type="Proteomes" id="UP001596266"/>
    </source>
</evidence>
<dbReference type="Pfam" id="PF11667">
    <property type="entry name" value="DUF3267"/>
    <property type="match status" value="1"/>
</dbReference>
<name>A0ABW1WZ67_9ACTN</name>
<gene>
    <name evidence="2" type="ORF">ACFP57_04165</name>
</gene>
<dbReference type="RefSeq" id="WP_343885192.1">
    <property type="nucleotide sequence ID" value="NZ_BAAAKI010000004.1"/>
</dbReference>